<comment type="pathway">
    <text evidence="2">Lipid metabolism; fatty acid biosynthesis.</text>
</comment>
<dbReference type="InterPro" id="IPR036291">
    <property type="entry name" value="NAD(P)-bd_dom_sf"/>
</dbReference>
<dbReference type="GO" id="GO:0005759">
    <property type="term" value="C:mitochondrial matrix"/>
    <property type="evidence" value="ECO:0007669"/>
    <property type="project" value="UniProtKB-SubCell"/>
</dbReference>
<evidence type="ECO:0000256" key="20">
    <source>
        <dbReference type="ARBA" id="ARBA00070911"/>
    </source>
</evidence>
<name>A0AAW0U4Q6_SCYPA</name>
<comment type="catalytic activity">
    <reaction evidence="17">
        <text>a (3R)-3-hydroxyacyl-CoA + NAD(+) = a 3-oxoacyl-CoA + NADH + H(+)</text>
        <dbReference type="Rhea" id="RHEA:32711"/>
        <dbReference type="ChEBI" id="CHEBI:15378"/>
        <dbReference type="ChEBI" id="CHEBI:57319"/>
        <dbReference type="ChEBI" id="CHEBI:57540"/>
        <dbReference type="ChEBI" id="CHEBI:57945"/>
        <dbReference type="ChEBI" id="CHEBI:90726"/>
        <dbReference type="EC" id="1.1.1.n12"/>
    </reaction>
    <physiologicalReaction direction="left-to-right" evidence="17">
        <dbReference type="Rhea" id="RHEA:32712"/>
    </physiologicalReaction>
</comment>
<evidence type="ECO:0000256" key="4">
    <source>
        <dbReference type="ARBA" id="ARBA00012456"/>
    </source>
</evidence>
<dbReference type="InterPro" id="IPR002347">
    <property type="entry name" value="SDR_fam"/>
</dbReference>
<feature type="domain" description="Ketoreductase" evidence="26">
    <location>
        <begin position="9"/>
        <end position="199"/>
    </location>
</feature>
<evidence type="ECO:0000256" key="14">
    <source>
        <dbReference type="ARBA" id="ARBA00049069"/>
    </source>
</evidence>
<keyword evidence="7" id="KW-0276">Fatty acid metabolism</keyword>
<dbReference type="Pfam" id="PF13561">
    <property type="entry name" value="adh_short_C2"/>
    <property type="match status" value="2"/>
</dbReference>
<dbReference type="InterPro" id="IPR057326">
    <property type="entry name" value="KR_dom"/>
</dbReference>
<dbReference type="PRINTS" id="PR00081">
    <property type="entry name" value="GDHRDH"/>
</dbReference>
<dbReference type="PANTHER" id="PTHR42760">
    <property type="entry name" value="SHORT-CHAIN DEHYDROGENASES/REDUCTASES FAMILY MEMBER"/>
    <property type="match status" value="1"/>
</dbReference>
<evidence type="ECO:0000256" key="11">
    <source>
        <dbReference type="ARBA" id="ARBA00023128"/>
    </source>
</evidence>
<accession>A0AAW0U4Q6</accession>
<evidence type="ECO:0000256" key="17">
    <source>
        <dbReference type="ARBA" id="ARBA00052680"/>
    </source>
</evidence>
<evidence type="ECO:0000313" key="28">
    <source>
        <dbReference type="Proteomes" id="UP001487740"/>
    </source>
</evidence>
<keyword evidence="8" id="KW-0560">Oxidoreductase</keyword>
<protein>
    <recommendedName>
        <fullName evidence="20">(3R)-3-hydroxyacyl-CoA dehydrogenase</fullName>
        <ecNumber evidence="19">1.1.1.239</ecNumber>
        <ecNumber evidence="4">1.1.1.n12</ecNumber>
    </recommendedName>
    <alternativeName>
        <fullName evidence="22">17-beta-hydroxysteroid dehydrogenase 8</fullName>
    </alternativeName>
    <alternativeName>
        <fullName evidence="21">3-ketoacyl-[acyl-carrier-protein] reductase alpha subunit</fullName>
    </alternativeName>
    <alternativeName>
        <fullName evidence="24">3-oxoacyl-[acyl-carrier-protein] reductase</fullName>
    </alternativeName>
    <alternativeName>
        <fullName evidence="25">Estradiol 17-beta-dehydrogenase 8</fullName>
    </alternativeName>
    <alternativeName>
        <fullName evidence="23">Testosterone 17-beta-dehydrogenase 8</fullName>
    </alternativeName>
</protein>
<keyword evidence="6" id="KW-0597">Phosphoprotein</keyword>
<organism evidence="27 28">
    <name type="scientific">Scylla paramamosain</name>
    <name type="common">Mud crab</name>
    <dbReference type="NCBI Taxonomy" id="85552"/>
    <lineage>
        <taxon>Eukaryota</taxon>
        <taxon>Metazoa</taxon>
        <taxon>Ecdysozoa</taxon>
        <taxon>Arthropoda</taxon>
        <taxon>Crustacea</taxon>
        <taxon>Multicrustacea</taxon>
        <taxon>Malacostraca</taxon>
        <taxon>Eumalacostraca</taxon>
        <taxon>Eucarida</taxon>
        <taxon>Decapoda</taxon>
        <taxon>Pleocyemata</taxon>
        <taxon>Brachyura</taxon>
        <taxon>Eubrachyura</taxon>
        <taxon>Portunoidea</taxon>
        <taxon>Portunidae</taxon>
        <taxon>Portuninae</taxon>
        <taxon>Scylla</taxon>
    </lineage>
</organism>
<evidence type="ECO:0000256" key="21">
    <source>
        <dbReference type="ARBA" id="ARBA00077835"/>
    </source>
</evidence>
<evidence type="ECO:0000256" key="5">
    <source>
        <dbReference type="ARBA" id="ARBA00022516"/>
    </source>
</evidence>
<evidence type="ECO:0000256" key="13">
    <source>
        <dbReference type="ARBA" id="ARBA00037929"/>
    </source>
</evidence>
<evidence type="ECO:0000256" key="18">
    <source>
        <dbReference type="ARBA" id="ARBA00065174"/>
    </source>
</evidence>
<dbReference type="EC" id="1.1.1.239" evidence="19"/>
<dbReference type="GO" id="GO:0048038">
    <property type="term" value="F:quinone binding"/>
    <property type="evidence" value="ECO:0007669"/>
    <property type="project" value="TreeGrafter"/>
</dbReference>
<dbReference type="GO" id="GO:0006633">
    <property type="term" value="P:fatty acid biosynthetic process"/>
    <property type="evidence" value="ECO:0007669"/>
    <property type="project" value="UniProtKB-KW"/>
</dbReference>
<keyword evidence="5" id="KW-0444">Lipid biosynthesis</keyword>
<keyword evidence="9" id="KW-0520">NAD</keyword>
<comment type="subcellular location">
    <subcellularLocation>
        <location evidence="1">Mitochondrion matrix</location>
    </subcellularLocation>
</comment>
<comment type="catalytic activity">
    <reaction evidence="14">
        <text>17beta-estradiol + NAD(+) = estrone + NADH + H(+)</text>
        <dbReference type="Rhea" id="RHEA:24612"/>
        <dbReference type="ChEBI" id="CHEBI:15378"/>
        <dbReference type="ChEBI" id="CHEBI:16469"/>
        <dbReference type="ChEBI" id="CHEBI:17263"/>
        <dbReference type="ChEBI" id="CHEBI:57540"/>
        <dbReference type="ChEBI" id="CHEBI:57945"/>
        <dbReference type="EC" id="1.1.1.62"/>
    </reaction>
    <physiologicalReaction direction="left-to-right" evidence="14">
        <dbReference type="Rhea" id="RHEA:24613"/>
    </physiologicalReaction>
    <physiologicalReaction direction="right-to-left" evidence="14">
        <dbReference type="Rhea" id="RHEA:24614"/>
    </physiologicalReaction>
</comment>
<evidence type="ECO:0000313" key="27">
    <source>
        <dbReference type="EMBL" id="KAK8394700.1"/>
    </source>
</evidence>
<evidence type="ECO:0000256" key="24">
    <source>
        <dbReference type="ARBA" id="ARBA00083097"/>
    </source>
</evidence>
<evidence type="ECO:0000259" key="26">
    <source>
        <dbReference type="SMART" id="SM00822"/>
    </source>
</evidence>
<evidence type="ECO:0000256" key="7">
    <source>
        <dbReference type="ARBA" id="ARBA00022832"/>
    </source>
</evidence>
<dbReference type="GO" id="GO:0008210">
    <property type="term" value="P:estrogen metabolic process"/>
    <property type="evidence" value="ECO:0007669"/>
    <property type="project" value="UniProtKB-ARBA"/>
</dbReference>
<comment type="subunit">
    <text evidence="18">Heterotetramer with CBR4; contains two molecules of HSD17B8 and CBR4.</text>
</comment>
<keyword evidence="28" id="KW-1185">Reference proteome</keyword>
<evidence type="ECO:0000256" key="22">
    <source>
        <dbReference type="ARBA" id="ARBA00081419"/>
    </source>
</evidence>
<evidence type="ECO:0000256" key="23">
    <source>
        <dbReference type="ARBA" id="ARBA00081936"/>
    </source>
</evidence>
<dbReference type="PANTHER" id="PTHR42760:SF83">
    <property type="entry name" value="(3R)-3-HYDROXYACYL-COA DEHYDROGENASE"/>
    <property type="match status" value="1"/>
</dbReference>
<evidence type="ECO:0000256" key="25">
    <source>
        <dbReference type="ARBA" id="ARBA00083258"/>
    </source>
</evidence>
<comment type="catalytic activity">
    <reaction evidence="16">
        <text>17beta-hydroxy-5alpha-androstan-3-one + NAD(+) = 5alpha-androstan-3,17-dione + NADH + H(+)</text>
        <dbReference type="Rhea" id="RHEA:41992"/>
        <dbReference type="ChEBI" id="CHEBI:15378"/>
        <dbReference type="ChEBI" id="CHEBI:15994"/>
        <dbReference type="ChEBI" id="CHEBI:16330"/>
        <dbReference type="ChEBI" id="CHEBI:57540"/>
        <dbReference type="ChEBI" id="CHEBI:57945"/>
    </reaction>
    <physiologicalReaction direction="left-to-right" evidence="16">
        <dbReference type="Rhea" id="RHEA:41993"/>
    </physiologicalReaction>
</comment>
<evidence type="ECO:0000256" key="12">
    <source>
        <dbReference type="ARBA" id="ARBA00023160"/>
    </source>
</evidence>
<evidence type="ECO:0000256" key="1">
    <source>
        <dbReference type="ARBA" id="ARBA00004305"/>
    </source>
</evidence>
<evidence type="ECO:0000256" key="16">
    <source>
        <dbReference type="ARBA" id="ARBA00050435"/>
    </source>
</evidence>
<gene>
    <name evidence="27" type="ORF">O3P69_005882</name>
</gene>
<dbReference type="EMBL" id="JARAKH010000018">
    <property type="protein sequence ID" value="KAK8394700.1"/>
    <property type="molecule type" value="Genomic_DNA"/>
</dbReference>
<dbReference type="SUPFAM" id="SSF51735">
    <property type="entry name" value="NAD(P)-binding Rossmann-fold domains"/>
    <property type="match status" value="2"/>
</dbReference>
<comment type="similarity">
    <text evidence="3">Belongs to the short-chain dehydrogenases/reductases (SDR) family.</text>
</comment>
<evidence type="ECO:0000256" key="3">
    <source>
        <dbReference type="ARBA" id="ARBA00006484"/>
    </source>
</evidence>
<evidence type="ECO:0000256" key="9">
    <source>
        <dbReference type="ARBA" id="ARBA00023027"/>
    </source>
</evidence>
<dbReference type="Proteomes" id="UP001487740">
    <property type="component" value="Unassembled WGS sequence"/>
</dbReference>
<reference evidence="27 28" key="1">
    <citation type="submission" date="2023-03" db="EMBL/GenBank/DDBJ databases">
        <title>High-quality genome of Scylla paramamosain provides insights in environmental adaptation.</title>
        <authorList>
            <person name="Zhang L."/>
        </authorList>
    </citation>
    <scope>NUCLEOTIDE SEQUENCE [LARGE SCALE GENOMIC DNA]</scope>
    <source>
        <strain evidence="27">LZ_2023a</strain>
        <tissue evidence="27">Muscle</tissue>
    </source>
</reference>
<dbReference type="AlphaFoldDB" id="A0AAW0U4Q6"/>
<evidence type="ECO:0000256" key="8">
    <source>
        <dbReference type="ARBA" id="ARBA00023002"/>
    </source>
</evidence>
<comment type="caution">
    <text evidence="27">The sequence shown here is derived from an EMBL/GenBank/DDBJ whole genome shotgun (WGS) entry which is preliminary data.</text>
</comment>
<dbReference type="EC" id="1.1.1.n12" evidence="4"/>
<keyword evidence="12" id="KW-0275">Fatty acid biosynthesis</keyword>
<proteinExistence type="inferred from homology"/>
<dbReference type="GO" id="GO:0004303">
    <property type="term" value="F:estradiol 17-beta-dehydrogenase [NAD(P)+] activity"/>
    <property type="evidence" value="ECO:0007669"/>
    <property type="project" value="UniProtKB-EC"/>
</dbReference>
<evidence type="ECO:0000256" key="6">
    <source>
        <dbReference type="ARBA" id="ARBA00022553"/>
    </source>
</evidence>
<comment type="pathway">
    <text evidence="13">Steroid biosynthesis; estrogen biosynthesis.</text>
</comment>
<evidence type="ECO:0000256" key="19">
    <source>
        <dbReference type="ARBA" id="ARBA00066822"/>
    </source>
</evidence>
<dbReference type="GO" id="GO:0047035">
    <property type="term" value="F:testosterone dehydrogenase (NAD+) activity"/>
    <property type="evidence" value="ECO:0007669"/>
    <property type="project" value="UniProtKB-EC"/>
</dbReference>
<dbReference type="SMART" id="SM00822">
    <property type="entry name" value="PKS_KR"/>
    <property type="match status" value="1"/>
</dbReference>
<evidence type="ECO:0000256" key="2">
    <source>
        <dbReference type="ARBA" id="ARBA00005194"/>
    </source>
</evidence>
<evidence type="ECO:0000256" key="15">
    <source>
        <dbReference type="ARBA" id="ARBA00050232"/>
    </source>
</evidence>
<dbReference type="PRINTS" id="PR00080">
    <property type="entry name" value="SDRFAMILY"/>
</dbReference>
<evidence type="ECO:0000256" key="10">
    <source>
        <dbReference type="ARBA" id="ARBA00023098"/>
    </source>
</evidence>
<comment type="catalytic activity">
    <reaction evidence="15">
        <text>testosterone + NAD(+) = androst-4-ene-3,17-dione + NADH + H(+)</text>
        <dbReference type="Rhea" id="RHEA:14929"/>
        <dbReference type="ChEBI" id="CHEBI:15378"/>
        <dbReference type="ChEBI" id="CHEBI:16422"/>
        <dbReference type="ChEBI" id="CHEBI:17347"/>
        <dbReference type="ChEBI" id="CHEBI:57540"/>
        <dbReference type="ChEBI" id="CHEBI:57945"/>
        <dbReference type="EC" id="1.1.1.239"/>
    </reaction>
    <physiologicalReaction direction="left-to-right" evidence="15">
        <dbReference type="Rhea" id="RHEA:14930"/>
    </physiologicalReaction>
</comment>
<dbReference type="FunFam" id="3.40.50.720:FF:000231">
    <property type="entry name" value="Estradiol 17-beta-dehydrogenase 8"/>
    <property type="match status" value="2"/>
</dbReference>
<keyword evidence="10" id="KW-0443">Lipid metabolism</keyword>
<keyword evidence="11" id="KW-0496">Mitochondrion</keyword>
<dbReference type="Gene3D" id="3.40.50.720">
    <property type="entry name" value="NAD(P)-binding Rossmann-like Domain"/>
    <property type="match status" value="2"/>
</dbReference>
<sequence>MAPDKFHGQVALVTGGGSGIGRATCLQLAKEGARVVVTSRTLQAAQETLSMLPNSTDHLALQMDVTQQRVVEGVMAAIRERFGKSPTLLVNCAGFFERAPLVEMEESSFCKAIDVNLKGTFLVTQAVTKALLDEDKEEEKEGRGVIVNIASISGKTGFPGASHCAASKGGVVALTKSCAAEMARKGIRINCVLPGIIDTPMARRVDQKEIQKRISVNPLGRAGRPEEVAEVVVFLLSARSSYMVGACVEVTGGSAGAAAVDASMAPSDFTGQVALVTGGGSGIGRATCFQLARDGARVVVTDINVQTARETLSLMPNPEKHLALQMDVTQQSAVQSVITTARDKYGEPPSLLVNAAGILITDPSVDKTGTDVINVNLKGIFLVTQAFTEELLRGNEGAQEEKGVIVNIASIIGKIGHPKNKHYAASKGGVIAYSKSCAAEMARKGIRVNCVLPGLVKTAMTKIFPEKLFQTMIDETPLGRCGKPEEIAEVIVFLLSRRSSFMVGACVEVSGGRDM</sequence>